<reference evidence="1 2" key="1">
    <citation type="submission" date="2024-02" db="EMBL/GenBank/DDBJ databases">
        <authorList>
            <person name="Chen Y."/>
            <person name="Shah S."/>
            <person name="Dougan E. K."/>
            <person name="Thang M."/>
            <person name="Chan C."/>
        </authorList>
    </citation>
    <scope>NUCLEOTIDE SEQUENCE [LARGE SCALE GENOMIC DNA]</scope>
</reference>
<evidence type="ECO:0000313" key="1">
    <source>
        <dbReference type="EMBL" id="CAK8989712.1"/>
    </source>
</evidence>
<protein>
    <submittedName>
        <fullName evidence="1">Uncharacterized protein</fullName>
    </submittedName>
</protein>
<evidence type="ECO:0000313" key="2">
    <source>
        <dbReference type="Proteomes" id="UP001642464"/>
    </source>
</evidence>
<dbReference type="EMBL" id="CAXAMM010000947">
    <property type="protein sequence ID" value="CAK8989712.1"/>
    <property type="molecule type" value="Genomic_DNA"/>
</dbReference>
<organism evidence="1 2">
    <name type="scientific">Durusdinium trenchii</name>
    <dbReference type="NCBI Taxonomy" id="1381693"/>
    <lineage>
        <taxon>Eukaryota</taxon>
        <taxon>Sar</taxon>
        <taxon>Alveolata</taxon>
        <taxon>Dinophyceae</taxon>
        <taxon>Suessiales</taxon>
        <taxon>Symbiodiniaceae</taxon>
        <taxon>Durusdinium</taxon>
    </lineage>
</organism>
<gene>
    <name evidence="1" type="ORF">SCF082_LOCUS1930</name>
</gene>
<keyword evidence="2" id="KW-1185">Reference proteome</keyword>
<comment type="caution">
    <text evidence="1">The sequence shown here is derived from an EMBL/GenBank/DDBJ whole genome shotgun (WGS) entry which is preliminary data.</text>
</comment>
<name>A0ABP0HHT0_9DINO</name>
<sequence length="380" mass="39896">MAPSCFSGCAKQYQGLKGFLKPLTHGADAWKVHEIEAAAVTAEEQSLASEPHLPVLLGARAPISVEEPKGVEAARTELGAGADRPAALSALTTAAEELAASPACSTPVRWNHGCCEVQAWDSELASAKLGEAAEAAWHGGVQVATFMTRHFQDAADFATPHVVSWANHALETWKTTASRPALKPTGSTWEANSRQQSAMQLRAAAPPPLNISDYDVVDTSSGAPTPFRTSSPAEFERMRFNAGSRPAAGPPAGSYDVARDAQLRYALDASRFQEAPSFITVVPHAQSFTVPPSPALSTASAVPPLPGREGRHSFSGVSARHSFAVLQPPQLPFDTGAASAWASSANAASAAPVEATVLRTSLGERRPFDASHPRPLVRAT</sequence>
<dbReference type="Proteomes" id="UP001642464">
    <property type="component" value="Unassembled WGS sequence"/>
</dbReference>
<proteinExistence type="predicted"/>
<accession>A0ABP0HHT0</accession>